<feature type="transmembrane region" description="Helical" evidence="6">
    <location>
        <begin position="83"/>
        <end position="104"/>
    </location>
</feature>
<comment type="subcellular location">
    <subcellularLocation>
        <location evidence="1">Membrane</location>
        <topology evidence="1">Multi-pass membrane protein</topology>
    </subcellularLocation>
</comment>
<name>A0ABQ6A3F8_9PROT</name>
<dbReference type="EMBL" id="BSOS01000043">
    <property type="protein sequence ID" value="GLR66981.1"/>
    <property type="molecule type" value="Genomic_DNA"/>
</dbReference>
<feature type="transmembrane region" description="Helical" evidence="6">
    <location>
        <begin position="290"/>
        <end position="309"/>
    </location>
</feature>
<feature type="transmembrane region" description="Helical" evidence="6">
    <location>
        <begin position="321"/>
        <end position="342"/>
    </location>
</feature>
<keyword evidence="2" id="KW-0813">Transport</keyword>
<evidence type="ECO:0000259" key="7">
    <source>
        <dbReference type="PROSITE" id="PS50850"/>
    </source>
</evidence>
<feature type="transmembrane region" description="Helical" evidence="6">
    <location>
        <begin position="410"/>
        <end position="429"/>
    </location>
</feature>
<dbReference type="PANTHER" id="PTHR23505">
    <property type="entry name" value="SPINSTER"/>
    <property type="match status" value="1"/>
</dbReference>
<feature type="transmembrane region" description="Helical" evidence="6">
    <location>
        <begin position="48"/>
        <end position="71"/>
    </location>
</feature>
<evidence type="ECO:0000313" key="8">
    <source>
        <dbReference type="EMBL" id="GLR66981.1"/>
    </source>
</evidence>
<evidence type="ECO:0000256" key="2">
    <source>
        <dbReference type="ARBA" id="ARBA00022448"/>
    </source>
</evidence>
<dbReference type="SUPFAM" id="SSF103473">
    <property type="entry name" value="MFS general substrate transporter"/>
    <property type="match status" value="1"/>
</dbReference>
<accession>A0ABQ6A3F8</accession>
<organism evidence="8 9">
    <name type="scientific">Acidocella aquatica</name>
    <dbReference type="NCBI Taxonomy" id="1922313"/>
    <lineage>
        <taxon>Bacteria</taxon>
        <taxon>Pseudomonadati</taxon>
        <taxon>Pseudomonadota</taxon>
        <taxon>Alphaproteobacteria</taxon>
        <taxon>Acetobacterales</taxon>
        <taxon>Acidocellaceae</taxon>
        <taxon>Acidocella</taxon>
    </lineage>
</organism>
<gene>
    <name evidence="8" type="ORF">GCM10010909_16610</name>
</gene>
<dbReference type="Pfam" id="PF07690">
    <property type="entry name" value="MFS_1"/>
    <property type="match status" value="1"/>
</dbReference>
<evidence type="ECO:0000256" key="5">
    <source>
        <dbReference type="ARBA" id="ARBA00023136"/>
    </source>
</evidence>
<dbReference type="Gene3D" id="1.20.1250.20">
    <property type="entry name" value="MFS general substrate transporter like domains"/>
    <property type="match status" value="1"/>
</dbReference>
<feature type="transmembrane region" description="Helical" evidence="6">
    <location>
        <begin position="175"/>
        <end position="197"/>
    </location>
</feature>
<feature type="transmembrane region" description="Helical" evidence="6">
    <location>
        <begin position="251"/>
        <end position="278"/>
    </location>
</feature>
<evidence type="ECO:0000256" key="6">
    <source>
        <dbReference type="SAM" id="Phobius"/>
    </source>
</evidence>
<feature type="transmembrane region" description="Helical" evidence="6">
    <location>
        <begin position="204"/>
        <end position="224"/>
    </location>
</feature>
<dbReference type="InterPro" id="IPR020846">
    <property type="entry name" value="MFS_dom"/>
</dbReference>
<keyword evidence="4 6" id="KW-1133">Transmembrane helix</keyword>
<keyword evidence="9" id="KW-1185">Reference proteome</keyword>
<evidence type="ECO:0000256" key="3">
    <source>
        <dbReference type="ARBA" id="ARBA00022692"/>
    </source>
</evidence>
<dbReference type="InterPro" id="IPR011701">
    <property type="entry name" value="MFS"/>
</dbReference>
<evidence type="ECO:0000256" key="1">
    <source>
        <dbReference type="ARBA" id="ARBA00004141"/>
    </source>
</evidence>
<dbReference type="CDD" id="cd17328">
    <property type="entry name" value="MFS_spinster_like"/>
    <property type="match status" value="1"/>
</dbReference>
<keyword evidence="3 6" id="KW-0812">Transmembrane</keyword>
<feature type="domain" description="Major facilitator superfamily (MFS) profile" evidence="7">
    <location>
        <begin position="49"/>
        <end position="475"/>
    </location>
</feature>
<proteinExistence type="predicted"/>
<feature type="transmembrane region" description="Helical" evidence="6">
    <location>
        <begin position="349"/>
        <end position="375"/>
    </location>
</feature>
<dbReference type="InterPro" id="IPR044770">
    <property type="entry name" value="MFS_spinster-like"/>
</dbReference>
<dbReference type="InterPro" id="IPR036259">
    <property type="entry name" value="MFS_trans_sf"/>
</dbReference>
<feature type="transmembrane region" description="Helical" evidence="6">
    <location>
        <begin position="116"/>
        <end position="138"/>
    </location>
</feature>
<dbReference type="Proteomes" id="UP001156641">
    <property type="component" value="Unassembled WGS sequence"/>
</dbReference>
<dbReference type="PANTHER" id="PTHR23505:SF79">
    <property type="entry name" value="PROTEIN SPINSTER"/>
    <property type="match status" value="1"/>
</dbReference>
<feature type="transmembrane region" description="Helical" evidence="6">
    <location>
        <begin position="449"/>
        <end position="469"/>
    </location>
</feature>
<feature type="transmembrane region" description="Helical" evidence="6">
    <location>
        <begin position="381"/>
        <end position="398"/>
    </location>
</feature>
<comment type="caution">
    <text evidence="8">The sequence shown here is derived from an EMBL/GenBank/DDBJ whole genome shotgun (WGS) entry which is preliminary data.</text>
</comment>
<keyword evidence="5 6" id="KW-0472">Membrane</keyword>
<protein>
    <submittedName>
        <fullName evidence="8">MFS transporter</fullName>
    </submittedName>
</protein>
<reference evidence="9" key="1">
    <citation type="journal article" date="2019" name="Int. J. Syst. Evol. Microbiol.">
        <title>The Global Catalogue of Microorganisms (GCM) 10K type strain sequencing project: providing services to taxonomists for standard genome sequencing and annotation.</title>
        <authorList>
            <consortium name="The Broad Institute Genomics Platform"/>
            <consortium name="The Broad Institute Genome Sequencing Center for Infectious Disease"/>
            <person name="Wu L."/>
            <person name="Ma J."/>
        </authorList>
    </citation>
    <scope>NUCLEOTIDE SEQUENCE [LARGE SCALE GENOMIC DNA]</scope>
    <source>
        <strain evidence="9">NBRC 112502</strain>
    </source>
</reference>
<evidence type="ECO:0000313" key="9">
    <source>
        <dbReference type="Proteomes" id="UP001156641"/>
    </source>
</evidence>
<sequence>MMLYHKAEHARRDATRENGFMKKTLGTDTTAAGILVEKPRKSALYRAWFLLVLTLIYASSFVDRIIIAVIGQPIKMEMNLSDFQVGLLGGFAFSIFYATLGIPVARIADHFNRVKLISATIMAWSVMTALCGTAGVYWQLLLYRLGVGIGEAGSTPTSHSLISDQFTPERRASALALYALGPPIGVIAGALGGGWIAQHIGWRPVFFVAGIPGLALGILAFLTLREPSRDPAHTEVPALKLVLALLFSSRLFIQMLLGVIIAAFAQYAINLFIPIYLIRVFNMPPAHAGLIFGGIVGLGGIIGGALGGPLADWGARYSHRWYALVPAFGTLAAFPLMAFGFIQPDWKLAALLLLLGTIAASTWNGPTFSIVQGLVTPRMRATVSAIVFLLMNLVGQGFGPPAIGFVSDKIAAHVFGAGNYAAVCSPMALKMGATAQLAQACATASATGIRTAMLIFSFILVWGALHYFLAVRHIKKQLV</sequence>
<evidence type="ECO:0000256" key="4">
    <source>
        <dbReference type="ARBA" id="ARBA00022989"/>
    </source>
</evidence>
<dbReference type="PROSITE" id="PS50850">
    <property type="entry name" value="MFS"/>
    <property type="match status" value="1"/>
</dbReference>